<feature type="region of interest" description="Disordered" evidence="1">
    <location>
        <begin position="1"/>
        <end position="49"/>
    </location>
</feature>
<evidence type="ECO:0000313" key="2">
    <source>
        <dbReference type="EMBL" id="KAG7394222.1"/>
    </source>
</evidence>
<sequence length="115" mass="13065">MLVHTAPPLAIEPNVDEEERLVQSRATSVEKSRSRRTRSDVSETQQKLDNLQKRLQAAEAKRKDGMQWIGRQCANMFTQLDCKETEAKVVALLVDEDLTQTAMFSRNIASNCNPF</sequence>
<dbReference type="AlphaFoldDB" id="A0A8T1WJI7"/>
<accession>A0A8T1WJI7</accession>
<proteinExistence type="predicted"/>
<name>A0A8T1WJI7_9STRA</name>
<dbReference type="Proteomes" id="UP000693981">
    <property type="component" value="Unassembled WGS sequence"/>
</dbReference>
<gene>
    <name evidence="2" type="ORF">PHYBOEH_005477</name>
</gene>
<keyword evidence="3" id="KW-1185">Reference proteome</keyword>
<dbReference type="EMBL" id="JAGDFL010000289">
    <property type="protein sequence ID" value="KAG7394222.1"/>
    <property type="molecule type" value="Genomic_DNA"/>
</dbReference>
<dbReference type="OrthoDB" id="119068at2759"/>
<evidence type="ECO:0000256" key="1">
    <source>
        <dbReference type="SAM" id="MobiDB-lite"/>
    </source>
</evidence>
<comment type="caution">
    <text evidence="2">The sequence shown here is derived from an EMBL/GenBank/DDBJ whole genome shotgun (WGS) entry which is preliminary data.</text>
</comment>
<evidence type="ECO:0000313" key="3">
    <source>
        <dbReference type="Proteomes" id="UP000693981"/>
    </source>
</evidence>
<feature type="compositionally biased region" description="Basic and acidic residues" evidence="1">
    <location>
        <begin position="28"/>
        <end position="41"/>
    </location>
</feature>
<protein>
    <submittedName>
        <fullName evidence="2">Uncharacterized protein</fullName>
    </submittedName>
</protein>
<organism evidence="2 3">
    <name type="scientific">Phytophthora boehmeriae</name>
    <dbReference type="NCBI Taxonomy" id="109152"/>
    <lineage>
        <taxon>Eukaryota</taxon>
        <taxon>Sar</taxon>
        <taxon>Stramenopiles</taxon>
        <taxon>Oomycota</taxon>
        <taxon>Peronosporomycetes</taxon>
        <taxon>Peronosporales</taxon>
        <taxon>Peronosporaceae</taxon>
        <taxon>Phytophthora</taxon>
    </lineage>
</organism>
<reference evidence="2" key="1">
    <citation type="submission" date="2021-02" db="EMBL/GenBank/DDBJ databases">
        <authorList>
            <person name="Palmer J.M."/>
        </authorList>
    </citation>
    <scope>NUCLEOTIDE SEQUENCE</scope>
    <source>
        <strain evidence="2">SCRP23</strain>
    </source>
</reference>